<evidence type="ECO:0000313" key="3">
    <source>
        <dbReference type="EMBL" id="CAB4658456.1"/>
    </source>
</evidence>
<name>A0A6J6LA38_9ZZZZ</name>
<comment type="similarity">
    <text evidence="1">Belongs to the pseudomonas-type ThrB family.</text>
</comment>
<proteinExistence type="inferred from homology"/>
<organism evidence="3">
    <name type="scientific">freshwater metagenome</name>
    <dbReference type="NCBI Taxonomy" id="449393"/>
    <lineage>
        <taxon>unclassified sequences</taxon>
        <taxon>metagenomes</taxon>
        <taxon>ecological metagenomes</taxon>
    </lineage>
</organism>
<evidence type="ECO:0000259" key="2">
    <source>
        <dbReference type="Pfam" id="PF01636"/>
    </source>
</evidence>
<dbReference type="PANTHER" id="PTHR21064">
    <property type="entry name" value="AMINOGLYCOSIDE PHOSPHOTRANSFERASE DOMAIN-CONTAINING PROTEIN-RELATED"/>
    <property type="match status" value="1"/>
</dbReference>
<evidence type="ECO:0000256" key="1">
    <source>
        <dbReference type="ARBA" id="ARBA00038240"/>
    </source>
</evidence>
<dbReference type="Gene3D" id="3.30.200.20">
    <property type="entry name" value="Phosphorylase Kinase, domain 1"/>
    <property type="match status" value="1"/>
</dbReference>
<dbReference type="AlphaFoldDB" id="A0A6J6LA38"/>
<dbReference type="GO" id="GO:0019202">
    <property type="term" value="F:amino acid kinase activity"/>
    <property type="evidence" value="ECO:0007669"/>
    <property type="project" value="TreeGrafter"/>
</dbReference>
<dbReference type="Pfam" id="PF01636">
    <property type="entry name" value="APH"/>
    <property type="match status" value="1"/>
</dbReference>
<dbReference type="PANTHER" id="PTHR21064:SF6">
    <property type="entry name" value="AMINOGLYCOSIDE PHOSPHOTRANSFERASE DOMAIN-CONTAINING PROTEIN"/>
    <property type="match status" value="1"/>
</dbReference>
<dbReference type="InterPro" id="IPR011009">
    <property type="entry name" value="Kinase-like_dom_sf"/>
</dbReference>
<gene>
    <name evidence="3" type="ORF">UFOPK2243_00964</name>
</gene>
<feature type="domain" description="Aminoglycoside phosphotransferase" evidence="2">
    <location>
        <begin position="43"/>
        <end position="265"/>
    </location>
</feature>
<reference evidence="3" key="1">
    <citation type="submission" date="2020-05" db="EMBL/GenBank/DDBJ databases">
        <authorList>
            <person name="Chiriac C."/>
            <person name="Salcher M."/>
            <person name="Ghai R."/>
            <person name="Kavagutti S V."/>
        </authorList>
    </citation>
    <scope>NUCLEOTIDE SEQUENCE</scope>
</reference>
<dbReference type="SUPFAM" id="SSF56112">
    <property type="entry name" value="Protein kinase-like (PK-like)"/>
    <property type="match status" value="1"/>
</dbReference>
<protein>
    <submittedName>
        <fullName evidence="3">Unannotated protein</fullName>
    </submittedName>
</protein>
<sequence>MTASFFKLPEEEQIKGIETFSSEILNRYAIDIQSAVSINFEYNATLKVQTTDGQLFALRVNVNSPRTPDNLAAEIAWVNFLARDGRVNVPHPIANKEGDFHTSIFHEPSQRTLHCVLYSWLEGEEVGDEPSAEQLRALGAVMATLHKSSENFELPTGAKLPLLSDPMWETEDYLLGEKSVLDPQEKALIARGLDAVASETKRLFASQKPQIIHADLHGWNVMWNDGKLSVLDFDDCGIGLPLQDLATAIYYLDTPEQDAALKEGYASVAPLPDHSQSDLDMLLLQRRIILLNYLYATSNAEHRAMIPEYLIESLRRIEKYLGDAL</sequence>
<dbReference type="Gene3D" id="3.90.1200.10">
    <property type="match status" value="1"/>
</dbReference>
<dbReference type="InterPro" id="IPR050249">
    <property type="entry name" value="Pseudomonas-type_ThrB"/>
</dbReference>
<accession>A0A6J6LA38</accession>
<dbReference type="InterPro" id="IPR002575">
    <property type="entry name" value="Aminoglycoside_PTrfase"/>
</dbReference>
<dbReference type="EMBL" id="CAEZWL010000030">
    <property type="protein sequence ID" value="CAB4658456.1"/>
    <property type="molecule type" value="Genomic_DNA"/>
</dbReference>